<dbReference type="RefSeq" id="WP_307246664.1">
    <property type="nucleotide sequence ID" value="NZ_JAUSUZ010000001.1"/>
</dbReference>
<feature type="transmembrane region" description="Helical" evidence="1">
    <location>
        <begin position="113"/>
        <end position="134"/>
    </location>
</feature>
<evidence type="ECO:0000313" key="2">
    <source>
        <dbReference type="EMBL" id="MDQ0370586.1"/>
    </source>
</evidence>
<feature type="transmembrane region" description="Helical" evidence="1">
    <location>
        <begin position="83"/>
        <end position="101"/>
    </location>
</feature>
<accession>A0AAE3W6T3</accession>
<proteinExistence type="predicted"/>
<keyword evidence="3" id="KW-1185">Reference proteome</keyword>
<keyword evidence="1" id="KW-1133">Transmembrane helix</keyword>
<gene>
    <name evidence="2" type="ORF">J2S42_007255</name>
</gene>
<reference evidence="2 3" key="1">
    <citation type="submission" date="2023-07" db="EMBL/GenBank/DDBJ databases">
        <title>Sequencing the genomes of 1000 actinobacteria strains.</title>
        <authorList>
            <person name="Klenk H.-P."/>
        </authorList>
    </citation>
    <scope>NUCLEOTIDE SEQUENCE [LARGE SCALE GENOMIC DNA]</scope>
    <source>
        <strain evidence="2 3">DSM 44709</strain>
    </source>
</reference>
<keyword evidence="1" id="KW-0812">Transmembrane</keyword>
<name>A0AAE3W6T3_9ACTN</name>
<protein>
    <submittedName>
        <fullName evidence="2">Uncharacterized protein</fullName>
    </submittedName>
</protein>
<evidence type="ECO:0000313" key="3">
    <source>
        <dbReference type="Proteomes" id="UP001240236"/>
    </source>
</evidence>
<comment type="caution">
    <text evidence="2">The sequence shown here is derived from an EMBL/GenBank/DDBJ whole genome shotgun (WGS) entry which is preliminary data.</text>
</comment>
<keyword evidence="1" id="KW-0472">Membrane</keyword>
<evidence type="ECO:0000256" key="1">
    <source>
        <dbReference type="SAM" id="Phobius"/>
    </source>
</evidence>
<dbReference type="Proteomes" id="UP001240236">
    <property type="component" value="Unassembled WGS sequence"/>
</dbReference>
<dbReference type="AlphaFoldDB" id="A0AAE3W6T3"/>
<dbReference type="EMBL" id="JAUSUZ010000001">
    <property type="protein sequence ID" value="MDQ0370586.1"/>
    <property type="molecule type" value="Genomic_DNA"/>
</dbReference>
<organism evidence="2 3">
    <name type="scientific">Catenuloplanes indicus</name>
    <dbReference type="NCBI Taxonomy" id="137267"/>
    <lineage>
        <taxon>Bacteria</taxon>
        <taxon>Bacillati</taxon>
        <taxon>Actinomycetota</taxon>
        <taxon>Actinomycetes</taxon>
        <taxon>Micromonosporales</taxon>
        <taxon>Micromonosporaceae</taxon>
        <taxon>Catenuloplanes</taxon>
    </lineage>
</organism>
<feature type="transmembrane region" description="Helical" evidence="1">
    <location>
        <begin position="54"/>
        <end position="76"/>
    </location>
</feature>
<sequence>MRSRMLFTVVAYVAGAVMAWAVYCIEVTVVYAGLLVTALLAGTDPGGPLAGPLMVLWAAAAGAFLTIIVLFPAVLISRAARPVSWPAALALAAALLALLTTTSDLATDPTTTWVVLAAASATPLTVYCAIVSVVTRRPAEQPPADDWLFASQS</sequence>